<dbReference type="EMBL" id="UATL01000005">
    <property type="protein sequence ID" value="SPY44802.1"/>
    <property type="molecule type" value="Genomic_DNA"/>
</dbReference>
<feature type="transmembrane region" description="Helical" evidence="1">
    <location>
        <begin position="7"/>
        <end position="25"/>
    </location>
</feature>
<evidence type="ECO:0000313" key="2">
    <source>
        <dbReference type="EMBL" id="SPY44802.1"/>
    </source>
</evidence>
<proteinExistence type="predicted"/>
<keyword evidence="1" id="KW-0472">Membrane</keyword>
<evidence type="ECO:0000256" key="1">
    <source>
        <dbReference type="SAM" id="Phobius"/>
    </source>
</evidence>
<protein>
    <submittedName>
        <fullName evidence="2">Uncharacterized protein</fullName>
    </submittedName>
</protein>
<keyword evidence="1" id="KW-1133">Transmembrane helix</keyword>
<keyword evidence="1" id="KW-0812">Transmembrane</keyword>
<sequence length="49" mass="5465">MEKSKDSRKLLIISALLLVTVSLFVKGLTGALLDLIAFTLILFAVYRLR</sequence>
<gene>
    <name evidence="2" type="ORF">NCTC11647_03753</name>
</gene>
<dbReference type="AlphaFoldDB" id="A0A2X1XTW6"/>
<name>A0A2X1XTW6_PHODM</name>
<dbReference type="Proteomes" id="UP000251647">
    <property type="component" value="Unassembled WGS sequence"/>
</dbReference>
<evidence type="ECO:0000313" key="3">
    <source>
        <dbReference type="Proteomes" id="UP000251647"/>
    </source>
</evidence>
<accession>A0A2X1XTW6</accession>
<reference evidence="2 3" key="1">
    <citation type="submission" date="2018-06" db="EMBL/GenBank/DDBJ databases">
        <authorList>
            <consortium name="Pathogen Informatics"/>
            <person name="Doyle S."/>
        </authorList>
    </citation>
    <scope>NUCLEOTIDE SEQUENCE [LARGE SCALE GENOMIC DNA]</scope>
    <source>
        <strain evidence="2 3">NCTC11647</strain>
    </source>
</reference>
<organism evidence="2 3">
    <name type="scientific">Photobacterium damselae</name>
    <dbReference type="NCBI Taxonomy" id="38293"/>
    <lineage>
        <taxon>Bacteria</taxon>
        <taxon>Pseudomonadati</taxon>
        <taxon>Pseudomonadota</taxon>
        <taxon>Gammaproteobacteria</taxon>
        <taxon>Vibrionales</taxon>
        <taxon>Vibrionaceae</taxon>
        <taxon>Photobacterium</taxon>
    </lineage>
</organism>
<dbReference type="RefSeq" id="WP_157132372.1">
    <property type="nucleotide sequence ID" value="NZ_CP046751.1"/>
</dbReference>